<evidence type="ECO:0000256" key="10">
    <source>
        <dbReference type="RuleBase" id="RU004439"/>
    </source>
</evidence>
<feature type="region of interest" description="Disordered" evidence="11">
    <location>
        <begin position="417"/>
        <end position="437"/>
    </location>
</feature>
<dbReference type="Proteomes" id="UP000002494">
    <property type="component" value="Chromosome 20"/>
</dbReference>
<dbReference type="PRINTS" id="PR01638">
    <property type="entry name" value="MHCCLASSI"/>
</dbReference>
<dbReference type="InterPro" id="IPR001039">
    <property type="entry name" value="MHC_I_a_a1/a2"/>
</dbReference>
<name>A0A8I5ZMP3_RAT</name>
<evidence type="ECO:0000256" key="5">
    <source>
        <dbReference type="ARBA" id="ARBA00022692"/>
    </source>
</evidence>
<feature type="region of interest" description="Disordered" evidence="11">
    <location>
        <begin position="1"/>
        <end position="32"/>
    </location>
</feature>
<dbReference type="Pfam" id="PF00129">
    <property type="entry name" value="MHC_I"/>
    <property type="match status" value="1"/>
</dbReference>
<evidence type="ECO:0000256" key="12">
    <source>
        <dbReference type="SAM" id="Phobius"/>
    </source>
</evidence>
<evidence type="ECO:0000256" key="6">
    <source>
        <dbReference type="ARBA" id="ARBA00022859"/>
    </source>
</evidence>
<evidence type="ECO:0000313" key="14">
    <source>
        <dbReference type="Ensembl" id="ENSRNOP00000079066.3"/>
    </source>
</evidence>
<dbReference type="GeneTree" id="ENSGT01120000271826"/>
<evidence type="ECO:0000256" key="4">
    <source>
        <dbReference type="ARBA" id="ARBA00022451"/>
    </source>
</evidence>
<keyword evidence="15" id="KW-1185">Reference proteome</keyword>
<dbReference type="CDD" id="cd21015">
    <property type="entry name" value="IgC1_MHC_Ia_RT1-Aa"/>
    <property type="match status" value="1"/>
</dbReference>
<accession>A0A8I5ZMP3</accession>
<feature type="compositionally biased region" description="Polar residues" evidence="11">
    <location>
        <begin position="421"/>
        <end position="430"/>
    </location>
</feature>
<dbReference type="Gene3D" id="2.60.40.10">
    <property type="entry name" value="Immunoglobulins"/>
    <property type="match status" value="1"/>
</dbReference>
<dbReference type="InterPro" id="IPR011161">
    <property type="entry name" value="MHC_I-like_Ag-recog"/>
</dbReference>
<proteinExistence type="evidence at protein level"/>
<dbReference type="InterPro" id="IPR036179">
    <property type="entry name" value="Ig-like_dom_sf"/>
</dbReference>
<dbReference type="GO" id="GO:0002517">
    <property type="term" value="P:T cell tolerance induction"/>
    <property type="evidence" value="ECO:0000315"/>
    <property type="project" value="RGD"/>
</dbReference>
<dbReference type="AGR" id="RGD:1595924"/>
<reference evidence="14" key="3">
    <citation type="submission" date="2025-09" db="UniProtKB">
        <authorList>
            <consortium name="Ensembl"/>
        </authorList>
    </citation>
    <scope>IDENTIFICATION</scope>
    <source>
        <strain evidence="14">Brown Norway</strain>
    </source>
</reference>
<dbReference type="GO" id="GO:0030881">
    <property type="term" value="F:beta-2-microglobulin binding"/>
    <property type="evidence" value="ECO:0000353"/>
    <property type="project" value="RGD"/>
</dbReference>
<dbReference type="Ensembl" id="ENSRNOT00000116105.3">
    <property type="protein sequence ID" value="ENSRNOP00000079066.3"/>
    <property type="gene ID" value="ENSRNOG00000069209.3"/>
</dbReference>
<dbReference type="PANTHER" id="PTHR16675:SF251">
    <property type="entry name" value="HLA CLASS I HISTOCOMPATIBILITY ANTIGEN, C ALPHA CHAIN"/>
    <property type="match status" value="1"/>
</dbReference>
<sequence>MEPKSFRFPWKTLTAPNKSGSLKQEPPNPGPSARTLTTLWQFSLPLGAVNPVNQSASSWYRSYKVHAARGTQTGPGSQMGAMAPRTLLLILAAALAPTQTRAGSHSMRYFDIAVSRPGLGEPRFIIVGYVDDTEFVRFDSDAEKPRYEPRAPWMEPEGPEYWEEQTRRAKEGEQTFRVNLRTALHYYNQSEDRSHTIQRLSGCDVGSDGRLLRGYEQYAYDGRDYIALNEDLKTWTAADFAARISRNKWDQAGVAERLRAYLEGECVEWLRRYLELGKETLLRSDPPKAHVTLHPRPEGDVTLRCWALGFYPADITLTWQLNGEDLTQDMELVETRPAGDGTFQKWASVVVPLGKEQNYTCRVEHEGLPEPLSQRWEPPPSTDSNMETTVIYVVLGAVAIIAAVIIGAVVTVVRKRRRNTGTDSSQSSDVSLPDCKA</sequence>
<evidence type="ECO:0000313" key="15">
    <source>
        <dbReference type="Proteomes" id="UP000002494"/>
    </source>
</evidence>
<dbReference type="InterPro" id="IPR003597">
    <property type="entry name" value="Ig_C1-set"/>
</dbReference>
<keyword evidence="4" id="KW-0490">MHC I</keyword>
<comment type="function">
    <text evidence="1">Involved in the presentation of foreign antigens to the immune system.</text>
</comment>
<dbReference type="GO" id="GO:0001916">
    <property type="term" value="P:positive regulation of T cell mediated cytotoxicity"/>
    <property type="evidence" value="ECO:0000314"/>
    <property type="project" value="RGD"/>
</dbReference>
<evidence type="ECO:0000313" key="17">
    <source>
        <dbReference type="RGD" id="1595924"/>
    </source>
</evidence>
<dbReference type="SUPFAM" id="SSF48726">
    <property type="entry name" value="Immunoglobulin"/>
    <property type="match status" value="1"/>
</dbReference>
<dbReference type="GO" id="GO:0045953">
    <property type="term" value="P:negative regulation of natural killer cell mediated cytotoxicity"/>
    <property type="evidence" value="ECO:0000315"/>
    <property type="project" value="RGD"/>
</dbReference>
<dbReference type="SMART" id="SM00407">
    <property type="entry name" value="IGc1"/>
    <property type="match status" value="1"/>
</dbReference>
<reference evidence="14" key="1">
    <citation type="submission" date="2024-01" db="EMBL/GenBank/DDBJ databases">
        <title>GRCr8: a new rat reference genome assembly contstructed from accurate long reads and long range scaffolding.</title>
        <authorList>
            <person name="Doris P.A."/>
            <person name="Kalbfleisch T."/>
            <person name="Li K."/>
            <person name="Howe K."/>
            <person name="Wood J."/>
        </authorList>
    </citation>
    <scope>NUCLEOTIDE SEQUENCE [LARGE SCALE GENOMIC DNA]</scope>
    <source>
        <strain evidence="14">Brown Norway</strain>
    </source>
</reference>
<evidence type="ECO:0000256" key="8">
    <source>
        <dbReference type="ARBA" id="ARBA00023136"/>
    </source>
</evidence>
<organism evidence="14 15">
    <name type="scientific">Rattus norvegicus</name>
    <name type="common">Rat</name>
    <dbReference type="NCBI Taxonomy" id="10116"/>
    <lineage>
        <taxon>Eukaryota</taxon>
        <taxon>Metazoa</taxon>
        <taxon>Chordata</taxon>
        <taxon>Craniata</taxon>
        <taxon>Vertebrata</taxon>
        <taxon>Euteleostomi</taxon>
        <taxon>Mammalia</taxon>
        <taxon>Eutheria</taxon>
        <taxon>Euarchontoglires</taxon>
        <taxon>Glires</taxon>
        <taxon>Rodentia</taxon>
        <taxon>Myomorpha</taxon>
        <taxon>Muroidea</taxon>
        <taxon>Muridae</taxon>
        <taxon>Murinae</taxon>
        <taxon>Rattus</taxon>
    </lineage>
</organism>
<gene>
    <name evidence="16" type="primary">ENSRNOG00000069209</name>
    <name evidence="14 17" type="synonym">RT1-A1</name>
</gene>
<feature type="domain" description="Ig-like" evidence="13">
    <location>
        <begin position="287"/>
        <end position="373"/>
    </location>
</feature>
<evidence type="ECO:0000256" key="11">
    <source>
        <dbReference type="SAM" id="MobiDB-lite"/>
    </source>
</evidence>
<keyword evidence="9" id="KW-0325">Glycoprotein</keyword>
<dbReference type="RGD" id="1595924">
    <property type="gene designation" value="RT1-A1"/>
</dbReference>
<dbReference type="SUPFAM" id="SSF54452">
    <property type="entry name" value="MHC antigen-recognition domain"/>
    <property type="match status" value="1"/>
</dbReference>
<comment type="similarity">
    <text evidence="3 10">Belongs to the MHC class I family.</text>
</comment>
<dbReference type="RGD" id="150343212">
    <property type="gene designation" value="ENSRNOG00000069209"/>
</dbReference>
<dbReference type="PROSITE" id="PS50835">
    <property type="entry name" value="IG_LIKE"/>
    <property type="match status" value="1"/>
</dbReference>
<evidence type="ECO:0000256" key="7">
    <source>
        <dbReference type="ARBA" id="ARBA00022989"/>
    </source>
</evidence>
<reference evidence="14" key="2">
    <citation type="submission" date="2025-08" db="UniProtKB">
        <authorList>
            <consortium name="Ensembl"/>
        </authorList>
    </citation>
    <scope>IDENTIFICATION</scope>
    <source>
        <strain evidence="14">Brown Norway</strain>
    </source>
</reference>
<protein>
    <submittedName>
        <fullName evidence="14">RT1 class Ia, locus A1</fullName>
    </submittedName>
</protein>
<dbReference type="Pfam" id="PF07654">
    <property type="entry name" value="C1-set"/>
    <property type="match status" value="1"/>
</dbReference>
<evidence type="ECO:0000256" key="1">
    <source>
        <dbReference type="ARBA" id="ARBA00002297"/>
    </source>
</evidence>
<dbReference type="InterPro" id="IPR003006">
    <property type="entry name" value="Ig/MHC_CS"/>
</dbReference>
<evidence type="ECO:0000256" key="3">
    <source>
        <dbReference type="ARBA" id="ARBA00006909"/>
    </source>
</evidence>
<keyword evidence="7 12" id="KW-1133">Transmembrane helix</keyword>
<keyword evidence="18" id="KW-1267">Proteomics identification</keyword>
<dbReference type="InterPro" id="IPR037055">
    <property type="entry name" value="MHC_I-like_Ag-recog_sf"/>
</dbReference>
<dbReference type="PANTHER" id="PTHR16675">
    <property type="entry name" value="MHC CLASS I-RELATED"/>
    <property type="match status" value="1"/>
</dbReference>
<feature type="transmembrane region" description="Helical" evidence="12">
    <location>
        <begin position="390"/>
        <end position="413"/>
    </location>
</feature>
<dbReference type="GO" id="GO:0042277">
    <property type="term" value="F:peptide binding"/>
    <property type="evidence" value="ECO:0000314"/>
    <property type="project" value="RGD"/>
</dbReference>
<dbReference type="InterPro" id="IPR013783">
    <property type="entry name" value="Ig-like_fold"/>
</dbReference>
<evidence type="ECO:0000256" key="9">
    <source>
        <dbReference type="ARBA" id="ARBA00023180"/>
    </source>
</evidence>
<comment type="subcellular location">
    <subcellularLocation>
        <location evidence="2">Membrane</location>
        <topology evidence="2">Single-pass type I membrane protein</topology>
    </subcellularLocation>
</comment>
<evidence type="ECO:0000313" key="16">
    <source>
        <dbReference type="RGD" id="150343212"/>
    </source>
</evidence>
<keyword evidence="8 12" id="KW-0472">Membrane</keyword>
<keyword evidence="6" id="KW-0391">Immunity</keyword>
<keyword evidence="5 12" id="KW-0812">Transmembrane</keyword>
<dbReference type="AlphaFoldDB" id="A0A8I5ZMP3"/>
<dbReference type="InterPro" id="IPR007110">
    <property type="entry name" value="Ig-like_dom"/>
</dbReference>
<dbReference type="AGR" id="RGD:150343212"/>
<dbReference type="InterPro" id="IPR011162">
    <property type="entry name" value="MHC_I/II-like_Ag-recog"/>
</dbReference>
<dbReference type="Gene3D" id="3.30.500.10">
    <property type="entry name" value="MHC class I-like antigen recognition-like"/>
    <property type="match status" value="1"/>
</dbReference>
<evidence type="ECO:0007829" key="18">
    <source>
        <dbReference type="PeptideAtlas" id="A0A8I5ZMP3"/>
    </source>
</evidence>
<evidence type="ECO:0000256" key="2">
    <source>
        <dbReference type="ARBA" id="ARBA00004479"/>
    </source>
</evidence>
<dbReference type="PROSITE" id="PS00290">
    <property type="entry name" value="IG_MHC"/>
    <property type="match status" value="1"/>
</dbReference>
<dbReference type="GO" id="GO:0002657">
    <property type="term" value="P:positive regulation of tolerance induction to nonself antigen"/>
    <property type="evidence" value="ECO:0000315"/>
    <property type="project" value="RGD"/>
</dbReference>
<evidence type="ECO:0000259" key="13">
    <source>
        <dbReference type="PROSITE" id="PS50835"/>
    </source>
</evidence>
<dbReference type="GO" id="GO:0044877">
    <property type="term" value="F:protein-containing complex binding"/>
    <property type="evidence" value="ECO:0000353"/>
    <property type="project" value="RGD"/>
</dbReference>
<dbReference type="InterPro" id="IPR050208">
    <property type="entry name" value="MHC_class-I_related"/>
</dbReference>